<gene>
    <name evidence="1" type="ORF">E2C01_005321</name>
</gene>
<proteinExistence type="predicted"/>
<dbReference type="Proteomes" id="UP000324222">
    <property type="component" value="Unassembled WGS sequence"/>
</dbReference>
<comment type="caution">
    <text evidence="1">The sequence shown here is derived from an EMBL/GenBank/DDBJ whole genome shotgun (WGS) entry which is preliminary data.</text>
</comment>
<dbReference type="EMBL" id="VSRR010000226">
    <property type="protein sequence ID" value="MPC12618.1"/>
    <property type="molecule type" value="Genomic_DNA"/>
</dbReference>
<evidence type="ECO:0000313" key="1">
    <source>
        <dbReference type="EMBL" id="MPC12618.1"/>
    </source>
</evidence>
<sequence>MGQIKEQLMEDIKEKEDRRRRKNNLILYRVKENTEEETARKDMETCNKVFSKVLEVKNAKVTELKRLGKQTQGKDRPLFVKLSQSETKYAILKQAKKLRFARDQAVANIYLQ</sequence>
<accession>A0A5B7CU53</accession>
<keyword evidence="2" id="KW-1185">Reference proteome</keyword>
<dbReference type="Gene3D" id="3.30.70.1820">
    <property type="entry name" value="L1 transposable element, RRM domain"/>
    <property type="match status" value="1"/>
</dbReference>
<dbReference type="AlphaFoldDB" id="A0A5B7CU53"/>
<reference evidence="1 2" key="1">
    <citation type="submission" date="2019-05" db="EMBL/GenBank/DDBJ databases">
        <title>Another draft genome of Portunus trituberculatus and its Hox gene families provides insights of decapod evolution.</title>
        <authorList>
            <person name="Jeong J.-H."/>
            <person name="Song I."/>
            <person name="Kim S."/>
            <person name="Choi T."/>
            <person name="Kim D."/>
            <person name="Ryu S."/>
            <person name="Kim W."/>
        </authorList>
    </citation>
    <scope>NUCLEOTIDE SEQUENCE [LARGE SCALE GENOMIC DNA]</scope>
    <source>
        <tissue evidence="1">Muscle</tissue>
    </source>
</reference>
<evidence type="ECO:0000313" key="2">
    <source>
        <dbReference type="Proteomes" id="UP000324222"/>
    </source>
</evidence>
<name>A0A5B7CU53_PORTR</name>
<organism evidence="1 2">
    <name type="scientific">Portunus trituberculatus</name>
    <name type="common">Swimming crab</name>
    <name type="synonym">Neptunus trituberculatus</name>
    <dbReference type="NCBI Taxonomy" id="210409"/>
    <lineage>
        <taxon>Eukaryota</taxon>
        <taxon>Metazoa</taxon>
        <taxon>Ecdysozoa</taxon>
        <taxon>Arthropoda</taxon>
        <taxon>Crustacea</taxon>
        <taxon>Multicrustacea</taxon>
        <taxon>Malacostraca</taxon>
        <taxon>Eumalacostraca</taxon>
        <taxon>Eucarida</taxon>
        <taxon>Decapoda</taxon>
        <taxon>Pleocyemata</taxon>
        <taxon>Brachyura</taxon>
        <taxon>Eubrachyura</taxon>
        <taxon>Portunoidea</taxon>
        <taxon>Portunidae</taxon>
        <taxon>Portuninae</taxon>
        <taxon>Portunus</taxon>
    </lineage>
</organism>
<protein>
    <submittedName>
        <fullName evidence="1">Uncharacterized protein</fullName>
    </submittedName>
</protein>